<dbReference type="InterPro" id="IPR045428">
    <property type="entry name" value="EACC1"/>
</dbReference>
<proteinExistence type="predicted"/>
<comment type="caution">
    <text evidence="1">The sequence shown here is derived from an EMBL/GenBank/DDBJ whole genome shotgun (WGS) entry which is preliminary data.</text>
</comment>
<name>A0A919K9I0_9ACTN</name>
<reference evidence="1" key="1">
    <citation type="submission" date="2021-01" db="EMBL/GenBank/DDBJ databases">
        <title>Whole genome shotgun sequence of Actinoplanes rishiriensis NBRC 108556.</title>
        <authorList>
            <person name="Komaki H."/>
            <person name="Tamura T."/>
        </authorList>
    </citation>
    <scope>NUCLEOTIDE SEQUENCE</scope>
    <source>
        <strain evidence="1">NBRC 108556</strain>
    </source>
</reference>
<sequence length="122" mass="13045">MGGCRPSLPGVRIAITAAETSDNFALTALAAWLRTDPDVRRQAMVTERPSGTVELALRHAGAVTSILLAYGAWRTSRADRPAVMMRVRGVPVRLDGPTPEAAAWIEALLTVDPELVLGSRRG</sequence>
<gene>
    <name evidence="1" type="ORF">Ari01nite_84180</name>
</gene>
<accession>A0A919K9I0</accession>
<dbReference type="Proteomes" id="UP000636960">
    <property type="component" value="Unassembled WGS sequence"/>
</dbReference>
<evidence type="ECO:0000313" key="1">
    <source>
        <dbReference type="EMBL" id="GIF00954.1"/>
    </source>
</evidence>
<protein>
    <submittedName>
        <fullName evidence="1">Uncharacterized protein</fullName>
    </submittedName>
</protein>
<dbReference type="Pfam" id="PF19953">
    <property type="entry name" value="EACC1"/>
    <property type="match status" value="1"/>
</dbReference>
<keyword evidence="2" id="KW-1185">Reference proteome</keyword>
<dbReference type="EMBL" id="BOMV01000095">
    <property type="protein sequence ID" value="GIF00954.1"/>
    <property type="molecule type" value="Genomic_DNA"/>
</dbReference>
<organism evidence="1 2">
    <name type="scientific">Paractinoplanes rishiriensis</name>
    <dbReference type="NCBI Taxonomy" id="1050105"/>
    <lineage>
        <taxon>Bacteria</taxon>
        <taxon>Bacillati</taxon>
        <taxon>Actinomycetota</taxon>
        <taxon>Actinomycetes</taxon>
        <taxon>Micromonosporales</taxon>
        <taxon>Micromonosporaceae</taxon>
        <taxon>Paractinoplanes</taxon>
    </lineage>
</organism>
<dbReference type="AlphaFoldDB" id="A0A919K9I0"/>
<evidence type="ECO:0000313" key="2">
    <source>
        <dbReference type="Proteomes" id="UP000636960"/>
    </source>
</evidence>